<evidence type="ECO:0000313" key="2">
    <source>
        <dbReference type="EMBL" id="PWJ61442.1"/>
    </source>
</evidence>
<feature type="transmembrane region" description="Helical" evidence="1">
    <location>
        <begin position="6"/>
        <end position="27"/>
    </location>
</feature>
<protein>
    <recommendedName>
        <fullName evidence="4">Secreted protein</fullName>
    </recommendedName>
</protein>
<sequence>MNDATMDIVTGIAVPAASILISTWVAIRLARSERKAAAAARVEERIDAAFARALTALATLNTINLRAESIAKPMRELRVALTLLDAATPPADNDLLAEWFEAERLAGTAQGEESRRLLDLVPQHLQPDADVEKVVAAGAPVNTWARDFANNLRLWRRRGASDAELRSLIDSAKARLTGASSA</sequence>
<keyword evidence="3" id="KW-1185">Reference proteome</keyword>
<keyword evidence="1" id="KW-0812">Transmembrane</keyword>
<dbReference type="EMBL" id="QGDV01000017">
    <property type="protein sequence ID" value="PWJ61442.1"/>
    <property type="molecule type" value="Genomic_DNA"/>
</dbReference>
<keyword evidence="1" id="KW-0472">Membrane</keyword>
<dbReference type="Proteomes" id="UP000245674">
    <property type="component" value="Unassembled WGS sequence"/>
</dbReference>
<gene>
    <name evidence="2" type="ORF">B0H03_11737</name>
</gene>
<dbReference type="RefSeq" id="WP_127843900.1">
    <property type="nucleotide sequence ID" value="NZ_QGDV01000017.1"/>
</dbReference>
<proteinExistence type="predicted"/>
<evidence type="ECO:0008006" key="4">
    <source>
        <dbReference type="Google" id="ProtNLM"/>
    </source>
</evidence>
<evidence type="ECO:0000313" key="3">
    <source>
        <dbReference type="Proteomes" id="UP000245674"/>
    </source>
</evidence>
<keyword evidence="1" id="KW-1133">Transmembrane helix</keyword>
<reference evidence="2 3" key="1">
    <citation type="submission" date="2018-03" db="EMBL/GenBank/DDBJ databases">
        <title>Genomic Encyclopedia of Type Strains, Phase III (KMG-III): the genomes of soil and plant-associated and newly described type strains.</title>
        <authorList>
            <person name="Whitman W."/>
        </authorList>
    </citation>
    <scope>NUCLEOTIDE SEQUENCE [LARGE SCALE GENOMIC DNA]</scope>
    <source>
        <strain evidence="2 3">VKM Ac-1602</strain>
    </source>
</reference>
<comment type="caution">
    <text evidence="2">The sequence shown here is derived from an EMBL/GenBank/DDBJ whole genome shotgun (WGS) entry which is preliminary data.</text>
</comment>
<organism evidence="2 3">
    <name type="scientific">Rathayibacter iranicus NCPPB 2253 = VKM Ac-1602</name>
    <dbReference type="NCBI Taxonomy" id="1328868"/>
    <lineage>
        <taxon>Bacteria</taxon>
        <taxon>Bacillati</taxon>
        <taxon>Actinomycetota</taxon>
        <taxon>Actinomycetes</taxon>
        <taxon>Micrococcales</taxon>
        <taxon>Microbacteriaceae</taxon>
        <taxon>Rathayibacter</taxon>
    </lineage>
</organism>
<evidence type="ECO:0000256" key="1">
    <source>
        <dbReference type="SAM" id="Phobius"/>
    </source>
</evidence>
<name>A0ABX5L8Z6_9MICO</name>
<accession>A0ABX5L8Z6</accession>